<feature type="domain" description="AB hydrolase-1" evidence="1">
    <location>
        <begin position="22"/>
        <end position="240"/>
    </location>
</feature>
<dbReference type="eggNOG" id="COG2267">
    <property type="taxonomic scope" value="Bacteria"/>
</dbReference>
<dbReference type="HOGENOM" id="CLU_020336_50_2_11"/>
<dbReference type="Pfam" id="PF00561">
    <property type="entry name" value="Abhydrolase_1"/>
    <property type="match status" value="1"/>
</dbReference>
<dbReference type="PRINTS" id="PR00111">
    <property type="entry name" value="ABHYDROLASE"/>
</dbReference>
<dbReference type="STRING" id="479432.Sros_8806"/>
<dbReference type="PANTHER" id="PTHR43798">
    <property type="entry name" value="MONOACYLGLYCEROL LIPASE"/>
    <property type="match status" value="1"/>
</dbReference>
<dbReference type="SUPFAM" id="SSF53474">
    <property type="entry name" value="alpha/beta-Hydrolases"/>
    <property type="match status" value="1"/>
</dbReference>
<dbReference type="RefSeq" id="WP_012895168.1">
    <property type="nucleotide sequence ID" value="NC_013595.1"/>
</dbReference>
<evidence type="ECO:0000313" key="2">
    <source>
        <dbReference type="EMBL" id="ACZ91441.1"/>
    </source>
</evidence>
<protein>
    <submittedName>
        <fullName evidence="2">Hydrolase</fullName>
    </submittedName>
</protein>
<proteinExistence type="predicted"/>
<dbReference type="AlphaFoldDB" id="D2B5Y7"/>
<dbReference type="PANTHER" id="PTHR43798:SF5">
    <property type="entry name" value="MONOACYLGLYCEROL LIPASE ABHD6"/>
    <property type="match status" value="1"/>
</dbReference>
<organism evidence="2 3">
    <name type="scientific">Streptosporangium roseum (strain ATCC 12428 / DSM 43021 / JCM 3005 / KCTC 9067 / NCIMB 10171 / NRRL 2505 / NI 9100)</name>
    <dbReference type="NCBI Taxonomy" id="479432"/>
    <lineage>
        <taxon>Bacteria</taxon>
        <taxon>Bacillati</taxon>
        <taxon>Actinomycetota</taxon>
        <taxon>Actinomycetes</taxon>
        <taxon>Streptosporangiales</taxon>
        <taxon>Streptosporangiaceae</taxon>
        <taxon>Streptosporangium</taxon>
    </lineage>
</organism>
<dbReference type="InterPro" id="IPR000073">
    <property type="entry name" value="AB_hydrolase_1"/>
</dbReference>
<dbReference type="OrthoDB" id="3866834at2"/>
<gene>
    <name evidence="2" type="ordered locus">Sros_8806</name>
</gene>
<sequence length="254" mass="26644">MPTVSVSATPVHYDVAGEGPELVLVHGTGGDSLTNFGHLVGGFADRHTVITPDYAGSGGTPLPEGELTLDLLVDQVAATFDGPADLVGFSLGAVVAAAVAAKHPERIRSLVLVAGWAHGDDDPRLRLGLSFWAKSLESGDFAGAASLLAFSPAFMRGWGEEGLAQVLAAEPPAGTARQIALDLKVDIRDRLPLITAPTLVIGNAQDYLVPVEHSRELHRLIPGSRYAELDSGHVVVLERPAELTGLIREFIGTL</sequence>
<dbReference type="Proteomes" id="UP000002029">
    <property type="component" value="Chromosome"/>
</dbReference>
<evidence type="ECO:0000313" key="3">
    <source>
        <dbReference type="Proteomes" id="UP000002029"/>
    </source>
</evidence>
<dbReference type="Gene3D" id="3.40.50.1820">
    <property type="entry name" value="alpha/beta hydrolase"/>
    <property type="match status" value="1"/>
</dbReference>
<dbReference type="InterPro" id="IPR050266">
    <property type="entry name" value="AB_hydrolase_sf"/>
</dbReference>
<reference evidence="2 3" key="1">
    <citation type="journal article" date="2010" name="Stand. Genomic Sci.">
        <title>Complete genome sequence of Streptosporangium roseum type strain (NI 9100).</title>
        <authorList>
            <person name="Nolan M."/>
            <person name="Sikorski J."/>
            <person name="Jando M."/>
            <person name="Lucas S."/>
            <person name="Lapidus A."/>
            <person name="Glavina Del Rio T."/>
            <person name="Chen F."/>
            <person name="Tice H."/>
            <person name="Pitluck S."/>
            <person name="Cheng J.F."/>
            <person name="Chertkov O."/>
            <person name="Sims D."/>
            <person name="Meincke L."/>
            <person name="Brettin T."/>
            <person name="Han C."/>
            <person name="Detter J.C."/>
            <person name="Bruce D."/>
            <person name="Goodwin L."/>
            <person name="Land M."/>
            <person name="Hauser L."/>
            <person name="Chang Y.J."/>
            <person name="Jeffries C.D."/>
            <person name="Ivanova N."/>
            <person name="Mavromatis K."/>
            <person name="Mikhailova N."/>
            <person name="Chen A."/>
            <person name="Palaniappan K."/>
            <person name="Chain P."/>
            <person name="Rohde M."/>
            <person name="Goker M."/>
            <person name="Bristow J."/>
            <person name="Eisen J.A."/>
            <person name="Markowitz V."/>
            <person name="Hugenholtz P."/>
            <person name="Kyrpides N.C."/>
            <person name="Klenk H.P."/>
        </authorList>
    </citation>
    <scope>NUCLEOTIDE SEQUENCE [LARGE SCALE GENOMIC DNA]</scope>
    <source>
        <strain evidence="3">ATCC 12428 / DSM 43021 / JCM 3005 / NI 9100</strain>
    </source>
</reference>
<evidence type="ECO:0000259" key="1">
    <source>
        <dbReference type="Pfam" id="PF00561"/>
    </source>
</evidence>
<dbReference type="GO" id="GO:0046464">
    <property type="term" value="P:acylglycerol catabolic process"/>
    <property type="evidence" value="ECO:0007669"/>
    <property type="project" value="TreeGrafter"/>
</dbReference>
<dbReference type="GO" id="GO:0016020">
    <property type="term" value="C:membrane"/>
    <property type="evidence" value="ECO:0007669"/>
    <property type="project" value="TreeGrafter"/>
</dbReference>
<dbReference type="GO" id="GO:0047372">
    <property type="term" value="F:monoacylglycerol lipase activity"/>
    <property type="evidence" value="ECO:0007669"/>
    <property type="project" value="TreeGrafter"/>
</dbReference>
<dbReference type="KEGG" id="sro:Sros_8806"/>
<keyword evidence="2" id="KW-0378">Hydrolase</keyword>
<name>D2B5Y7_STRRD</name>
<keyword evidence="3" id="KW-1185">Reference proteome</keyword>
<accession>D2B5Y7</accession>
<dbReference type="InterPro" id="IPR029058">
    <property type="entry name" value="AB_hydrolase_fold"/>
</dbReference>
<dbReference type="EMBL" id="CP001814">
    <property type="protein sequence ID" value="ACZ91441.1"/>
    <property type="molecule type" value="Genomic_DNA"/>
</dbReference>